<dbReference type="PROSITE" id="PS51352">
    <property type="entry name" value="THIOREDOXIN_2"/>
    <property type="match status" value="1"/>
</dbReference>
<dbReference type="KEGG" id="nga:Ngar_c27430"/>
<dbReference type="Gene3D" id="3.40.30.10">
    <property type="entry name" value="Glutaredoxin"/>
    <property type="match status" value="1"/>
</dbReference>
<dbReference type="InterPro" id="IPR000866">
    <property type="entry name" value="AhpC/TSA"/>
</dbReference>
<dbReference type="InterPro" id="IPR050553">
    <property type="entry name" value="Thioredoxin_ResA/DsbE_sf"/>
</dbReference>
<feature type="domain" description="Thioredoxin" evidence="1">
    <location>
        <begin position="48"/>
        <end position="187"/>
    </location>
</feature>
<dbReference type="RefSeq" id="WP_015020199.1">
    <property type="nucleotide sequence ID" value="NC_018719.1"/>
</dbReference>
<dbReference type="AlphaFoldDB" id="K0INN1"/>
<dbReference type="CDD" id="cd02966">
    <property type="entry name" value="TlpA_like_family"/>
    <property type="match status" value="1"/>
</dbReference>
<dbReference type="GO" id="GO:0016209">
    <property type="term" value="F:antioxidant activity"/>
    <property type="evidence" value="ECO:0007669"/>
    <property type="project" value="InterPro"/>
</dbReference>
<dbReference type="InParanoid" id="K0INN1"/>
<dbReference type="HOGENOM" id="CLU_1431693_0_0_2"/>
<gene>
    <name evidence="2" type="ordered locus">Ngar_c27430</name>
</gene>
<protein>
    <submittedName>
        <fullName evidence="2">Alkyl hydroperoxide reductase/ Thiol specific antioxidant family protein</fullName>
    </submittedName>
</protein>
<dbReference type="InterPro" id="IPR013766">
    <property type="entry name" value="Thioredoxin_domain"/>
</dbReference>
<dbReference type="STRING" id="1237085.Ngar_c27430"/>
<dbReference type="InterPro" id="IPR036249">
    <property type="entry name" value="Thioredoxin-like_sf"/>
</dbReference>
<dbReference type="GeneID" id="13794762"/>
<dbReference type="EMBL" id="CP002408">
    <property type="protein sequence ID" value="AFU59664.1"/>
    <property type="molecule type" value="Genomic_DNA"/>
</dbReference>
<evidence type="ECO:0000259" key="1">
    <source>
        <dbReference type="PROSITE" id="PS51352"/>
    </source>
</evidence>
<dbReference type="PANTHER" id="PTHR42852:SF13">
    <property type="entry name" value="PROTEIN DIPZ"/>
    <property type="match status" value="1"/>
</dbReference>
<dbReference type="BioCyc" id="CNIT1237085:G1324-2743-MONOMER"/>
<dbReference type="Proteomes" id="UP000008037">
    <property type="component" value="Chromosome"/>
</dbReference>
<sequence length="187" mass="20632">MVNKKYATIGGAAVAAVIIAVAAMSSSFQTSNSLSLTTVSGNEKAEGLKVGNSAPSFSLTDPENGSITKQTFVGKPVLIFFTTTWCTPCQIGAQNIAKLDDETGGNAFNVLIVFVDPRETDEQYLQWKQNYGRDDWYVAESEQMPQEYHVRYLDTKYVFDSNGIVKWVDVNPLEYSKVKQVLEPLLA</sequence>
<evidence type="ECO:0000313" key="3">
    <source>
        <dbReference type="Proteomes" id="UP000008037"/>
    </source>
</evidence>
<organism evidence="2 3">
    <name type="scientific">Nitrososphaera gargensis (strain Ga9.2)</name>
    <dbReference type="NCBI Taxonomy" id="1237085"/>
    <lineage>
        <taxon>Archaea</taxon>
        <taxon>Nitrososphaerota</taxon>
        <taxon>Nitrososphaeria</taxon>
        <taxon>Nitrososphaerales</taxon>
        <taxon>Nitrososphaeraceae</taxon>
        <taxon>Nitrososphaera</taxon>
    </lineage>
</organism>
<accession>K0INN1</accession>
<dbReference type="InterPro" id="IPR017937">
    <property type="entry name" value="Thioredoxin_CS"/>
</dbReference>
<dbReference type="PROSITE" id="PS00194">
    <property type="entry name" value="THIOREDOXIN_1"/>
    <property type="match status" value="1"/>
</dbReference>
<dbReference type="OrthoDB" id="115386at2157"/>
<evidence type="ECO:0000313" key="2">
    <source>
        <dbReference type="EMBL" id="AFU59664.1"/>
    </source>
</evidence>
<dbReference type="PANTHER" id="PTHR42852">
    <property type="entry name" value="THIOL:DISULFIDE INTERCHANGE PROTEIN DSBE"/>
    <property type="match status" value="1"/>
</dbReference>
<name>K0INN1_NITGG</name>
<proteinExistence type="predicted"/>
<dbReference type="GO" id="GO:0016491">
    <property type="term" value="F:oxidoreductase activity"/>
    <property type="evidence" value="ECO:0007669"/>
    <property type="project" value="InterPro"/>
</dbReference>
<reference evidence="2 3" key="1">
    <citation type="journal article" date="2012" name="Environ. Microbiol.">
        <title>The genome of the ammonia-oxidizing Candidatus Nitrososphaera gargensis: insights into metabolic versatility and environmental adaptations.</title>
        <authorList>
            <person name="Spang A."/>
            <person name="Poehlein A."/>
            <person name="Offre P."/>
            <person name="Zumbragel S."/>
            <person name="Haider S."/>
            <person name="Rychlik N."/>
            <person name="Nowka B."/>
            <person name="Schmeisser C."/>
            <person name="Lebedeva E.V."/>
            <person name="Rattei T."/>
            <person name="Bohm C."/>
            <person name="Schmid M."/>
            <person name="Galushko A."/>
            <person name="Hatzenpichler R."/>
            <person name="Weinmaier T."/>
            <person name="Daniel R."/>
            <person name="Schleper C."/>
            <person name="Spieck E."/>
            <person name="Streit W."/>
            <person name="Wagner M."/>
        </authorList>
    </citation>
    <scope>NUCLEOTIDE SEQUENCE [LARGE SCALE GENOMIC DNA]</scope>
    <source>
        <strain evidence="3">Ga9.2</strain>
    </source>
</reference>
<dbReference type="SUPFAM" id="SSF52833">
    <property type="entry name" value="Thioredoxin-like"/>
    <property type="match status" value="1"/>
</dbReference>
<dbReference type="Pfam" id="PF00578">
    <property type="entry name" value="AhpC-TSA"/>
    <property type="match status" value="1"/>
</dbReference>
<keyword evidence="3" id="KW-1185">Reference proteome</keyword>